<dbReference type="RefSeq" id="WP_111864027.1">
    <property type="nucleotide sequence ID" value="NZ_QLYX01000003.1"/>
</dbReference>
<organism evidence="1 2">
    <name type="scientific">Actinomadura craniellae</name>
    <dbReference type="NCBI Taxonomy" id="2231787"/>
    <lineage>
        <taxon>Bacteria</taxon>
        <taxon>Bacillati</taxon>
        <taxon>Actinomycetota</taxon>
        <taxon>Actinomycetes</taxon>
        <taxon>Streptosporangiales</taxon>
        <taxon>Thermomonosporaceae</taxon>
        <taxon>Actinomadura</taxon>
    </lineage>
</organism>
<keyword evidence="2" id="KW-1185">Reference proteome</keyword>
<comment type="caution">
    <text evidence="1">The sequence shown here is derived from an EMBL/GenBank/DDBJ whole genome shotgun (WGS) entry which is preliminary data.</text>
</comment>
<dbReference type="Proteomes" id="UP000251891">
    <property type="component" value="Unassembled WGS sequence"/>
</dbReference>
<reference evidence="1 2" key="1">
    <citation type="submission" date="2018-06" db="EMBL/GenBank/DDBJ databases">
        <title>Actinomadura craniellae sp. nov. isolated from marine sponge Craniella sp.</title>
        <authorList>
            <person name="Li L."/>
            <person name="Xu Q.H."/>
            <person name="Lin H.W."/>
            <person name="Lu Y.H."/>
        </authorList>
    </citation>
    <scope>NUCLEOTIDE SEQUENCE [LARGE SCALE GENOMIC DNA]</scope>
    <source>
        <strain evidence="1 2">LHW63021</strain>
    </source>
</reference>
<gene>
    <name evidence="1" type="ORF">DPM19_07150</name>
</gene>
<protein>
    <submittedName>
        <fullName evidence="1">Uncharacterized protein</fullName>
    </submittedName>
</protein>
<name>A0A365H8Y8_9ACTN</name>
<dbReference type="AlphaFoldDB" id="A0A365H8Y8"/>
<evidence type="ECO:0000313" key="1">
    <source>
        <dbReference type="EMBL" id="RAY15565.1"/>
    </source>
</evidence>
<evidence type="ECO:0000313" key="2">
    <source>
        <dbReference type="Proteomes" id="UP000251891"/>
    </source>
</evidence>
<dbReference type="OrthoDB" id="3478996at2"/>
<dbReference type="EMBL" id="QLYX01000003">
    <property type="protein sequence ID" value="RAY15565.1"/>
    <property type="molecule type" value="Genomic_DNA"/>
</dbReference>
<proteinExistence type="predicted"/>
<sequence length="430" mass="45559">MTYIVVLLCLAIAGRELYLAFDRRLPNTQADLRALRGEVRGLDERVGELYTRLAGGREADPAPLADRPDTGDRIDELADRVAQLESSDGAETAQRITRLSARLTALELAAEPSGGPPNTRALDALTELTTRLTALEAAAADGTGLAARVAALESAAGAPTAPEARDEQTAELADRVAALEARNTFAEAEAARVAALEAGGPGEHADELIARIAALEAKSRTEDTSELAARVAALEARGGVEGAGGLVERVDVLERDQESVPALARSLDTVESTMNGLRRELFDRLDQADDTVHGLLLGDDPVDEPLLAAAYERCLKEAGLRVRLREEALDDRPWHTVYHLSGRPPAEVARELLVAARESGPDSALGALLATLGEQRAGIARIGPFTAARTGRTLTCGVLDDTPVHDPESAATRIAELPMVARADLYHLLG</sequence>
<accession>A0A365H8Y8</accession>